<dbReference type="GO" id="GO:0006910">
    <property type="term" value="P:phagocytosis, recognition"/>
    <property type="evidence" value="ECO:0007669"/>
    <property type="project" value="TreeGrafter"/>
</dbReference>
<dbReference type="SMART" id="SM00034">
    <property type="entry name" value="CLECT"/>
    <property type="match status" value="1"/>
</dbReference>
<sequence length="265" mass="30399">MRCKRCGSEIQDGDMFCGNCGWKVEEKKKPVIPIIIGIVVVVLIAVIGIFWYLHHQEQKKVEENLAKFQERVEEGKKESESDQADTADREKAEDADEAEEDTEDAENTRQAADPTEGGIHRYEYMISDVTWTQAYQECLDRGGYLVRINSREEYDYIISQLNSRGLSNIQFKIGGMRATDSRDYYWVDESGQMYGDVINSGSYWCASEWMAGEPSYQDGATQEQYLDIFYHQNSGKWVWNDVPDDILAAVPSFSGKLGYICEYEE</sequence>
<gene>
    <name evidence="4" type="ORF">K8V39_08175</name>
</gene>
<accession>A0A9D3AJE5</accession>
<dbReference type="Pfam" id="PF00059">
    <property type="entry name" value="Lectin_C"/>
    <property type="match status" value="1"/>
</dbReference>
<dbReference type="GO" id="GO:0071226">
    <property type="term" value="P:cellular response to molecule of fungal origin"/>
    <property type="evidence" value="ECO:0007669"/>
    <property type="project" value="InterPro"/>
</dbReference>
<dbReference type="InterPro" id="IPR042808">
    <property type="entry name" value="CLEC7A"/>
</dbReference>
<reference evidence="4" key="2">
    <citation type="submission" date="2021-09" db="EMBL/GenBank/DDBJ databases">
        <authorList>
            <person name="Gilroy R."/>
        </authorList>
    </citation>
    <scope>NUCLEOTIDE SEQUENCE</scope>
    <source>
        <strain evidence="4">USAMLcec4-12693</strain>
    </source>
</reference>
<evidence type="ECO:0000313" key="5">
    <source>
        <dbReference type="Proteomes" id="UP000813420"/>
    </source>
</evidence>
<dbReference type="InterPro" id="IPR001304">
    <property type="entry name" value="C-type_lectin-like"/>
</dbReference>
<dbReference type="Gene3D" id="3.10.100.10">
    <property type="entry name" value="Mannose-Binding Protein A, subunit A"/>
    <property type="match status" value="1"/>
</dbReference>
<reference evidence="4" key="1">
    <citation type="journal article" date="2021" name="PeerJ">
        <title>Extensive microbial diversity within the chicken gut microbiome revealed by metagenomics and culture.</title>
        <authorList>
            <person name="Gilroy R."/>
            <person name="Ravi A."/>
            <person name="Getino M."/>
            <person name="Pursley I."/>
            <person name="Horton D.L."/>
            <person name="Alikhan N.F."/>
            <person name="Baker D."/>
            <person name="Gharbi K."/>
            <person name="Hall N."/>
            <person name="Watson M."/>
            <person name="Adriaenssens E.M."/>
            <person name="Foster-Nyarko E."/>
            <person name="Jarju S."/>
            <person name="Secka A."/>
            <person name="Antonio M."/>
            <person name="Oren A."/>
            <person name="Chaudhuri R.R."/>
            <person name="La Ragione R."/>
            <person name="Hildebrand F."/>
            <person name="Pallen M.J."/>
        </authorList>
    </citation>
    <scope>NUCLEOTIDE SEQUENCE</scope>
    <source>
        <strain evidence="4">USAMLcec4-12693</strain>
    </source>
</reference>
<keyword evidence="2" id="KW-0472">Membrane</keyword>
<comment type="caution">
    <text evidence="4">The sequence shown here is derived from an EMBL/GenBank/DDBJ whole genome shotgun (WGS) entry which is preliminary data.</text>
</comment>
<evidence type="ECO:0000256" key="2">
    <source>
        <dbReference type="SAM" id="Phobius"/>
    </source>
</evidence>
<evidence type="ECO:0000313" key="4">
    <source>
        <dbReference type="EMBL" id="HJH50224.1"/>
    </source>
</evidence>
<feature type="transmembrane region" description="Helical" evidence="2">
    <location>
        <begin position="31"/>
        <end position="53"/>
    </location>
</feature>
<dbReference type="SUPFAM" id="SSF56436">
    <property type="entry name" value="C-type lectin-like"/>
    <property type="match status" value="1"/>
</dbReference>
<keyword evidence="2" id="KW-1133">Transmembrane helix</keyword>
<dbReference type="GO" id="GO:0043122">
    <property type="term" value="P:regulation of canonical NF-kappaB signal transduction"/>
    <property type="evidence" value="ECO:0007669"/>
    <property type="project" value="TreeGrafter"/>
</dbReference>
<dbReference type="GO" id="GO:0001872">
    <property type="term" value="F:(1-&gt;3)-beta-D-glucan binding"/>
    <property type="evidence" value="ECO:0007669"/>
    <property type="project" value="InterPro"/>
</dbReference>
<dbReference type="CDD" id="cd00037">
    <property type="entry name" value="CLECT"/>
    <property type="match status" value="1"/>
</dbReference>
<feature type="region of interest" description="Disordered" evidence="1">
    <location>
        <begin position="72"/>
        <end position="114"/>
    </location>
</feature>
<dbReference type="Proteomes" id="UP000813420">
    <property type="component" value="Unassembled WGS sequence"/>
</dbReference>
<evidence type="ECO:0000259" key="3">
    <source>
        <dbReference type="PROSITE" id="PS50041"/>
    </source>
</evidence>
<name>A0A9D3AJE5_9FIRM</name>
<dbReference type="AlphaFoldDB" id="A0A9D3AJE5"/>
<keyword evidence="2" id="KW-0812">Transmembrane</keyword>
<dbReference type="Pfam" id="PF13240">
    <property type="entry name" value="Zn_Ribbon_1"/>
    <property type="match status" value="1"/>
</dbReference>
<feature type="compositionally biased region" description="Basic and acidic residues" evidence="1">
    <location>
        <begin position="72"/>
        <end position="92"/>
    </location>
</feature>
<dbReference type="PANTHER" id="PTHR47218">
    <property type="entry name" value="C-TYPE LECTIN DOMAIN FAMILY 7 MEMBER A"/>
    <property type="match status" value="1"/>
</dbReference>
<dbReference type="InterPro" id="IPR016187">
    <property type="entry name" value="CTDL_fold"/>
</dbReference>
<feature type="compositionally biased region" description="Acidic residues" evidence="1">
    <location>
        <begin position="93"/>
        <end position="105"/>
    </location>
</feature>
<dbReference type="PROSITE" id="PS50041">
    <property type="entry name" value="C_TYPE_LECTIN_2"/>
    <property type="match status" value="1"/>
</dbReference>
<evidence type="ECO:0000256" key="1">
    <source>
        <dbReference type="SAM" id="MobiDB-lite"/>
    </source>
</evidence>
<dbReference type="RefSeq" id="WP_277272247.1">
    <property type="nucleotide sequence ID" value="NZ_DYXE01000073.1"/>
</dbReference>
<feature type="domain" description="C-type lectin" evidence="3">
    <location>
        <begin position="119"/>
        <end position="237"/>
    </location>
</feature>
<proteinExistence type="predicted"/>
<dbReference type="InterPro" id="IPR026870">
    <property type="entry name" value="Zinc_ribbon_dom"/>
</dbReference>
<dbReference type="PANTHER" id="PTHR47218:SF1">
    <property type="entry name" value="C-TYPE LECTIN DOMAIN FAMILY 7 MEMBER A"/>
    <property type="match status" value="1"/>
</dbReference>
<dbReference type="GO" id="GO:0009986">
    <property type="term" value="C:cell surface"/>
    <property type="evidence" value="ECO:0007669"/>
    <property type="project" value="TreeGrafter"/>
</dbReference>
<dbReference type="InterPro" id="IPR016186">
    <property type="entry name" value="C-type_lectin-like/link_sf"/>
</dbReference>
<dbReference type="GO" id="GO:0038187">
    <property type="term" value="F:pattern recognition receptor activity"/>
    <property type="evidence" value="ECO:0007669"/>
    <property type="project" value="TreeGrafter"/>
</dbReference>
<dbReference type="EMBL" id="DYXE01000073">
    <property type="protein sequence ID" value="HJH50224.1"/>
    <property type="molecule type" value="Genomic_DNA"/>
</dbReference>
<organism evidence="4 5">
    <name type="scientific">Merdimonas faecis</name>
    <dbReference type="NCBI Taxonomy" id="1653435"/>
    <lineage>
        <taxon>Bacteria</taxon>
        <taxon>Bacillati</taxon>
        <taxon>Bacillota</taxon>
        <taxon>Clostridia</taxon>
        <taxon>Lachnospirales</taxon>
        <taxon>Lachnospiraceae</taxon>
        <taxon>Merdimonas</taxon>
    </lineage>
</organism>
<protein>
    <submittedName>
        <fullName evidence="4">Zinc-ribbon domain-containing protein</fullName>
    </submittedName>
</protein>